<dbReference type="OrthoDB" id="10567424at2759"/>
<dbReference type="Gramene" id="OMO73572">
    <property type="protein sequence ID" value="OMO73572"/>
    <property type="gene ID" value="CCACVL1_17219"/>
</dbReference>
<proteinExistence type="predicted"/>
<name>A0A1R3HTC6_COCAP</name>
<dbReference type="EMBL" id="AWWV01011194">
    <property type="protein sequence ID" value="OMO73572.1"/>
    <property type="molecule type" value="Genomic_DNA"/>
</dbReference>
<organism evidence="2 3">
    <name type="scientific">Corchorus capsularis</name>
    <name type="common">Jute</name>
    <dbReference type="NCBI Taxonomy" id="210143"/>
    <lineage>
        <taxon>Eukaryota</taxon>
        <taxon>Viridiplantae</taxon>
        <taxon>Streptophyta</taxon>
        <taxon>Embryophyta</taxon>
        <taxon>Tracheophyta</taxon>
        <taxon>Spermatophyta</taxon>
        <taxon>Magnoliopsida</taxon>
        <taxon>eudicotyledons</taxon>
        <taxon>Gunneridae</taxon>
        <taxon>Pentapetalae</taxon>
        <taxon>rosids</taxon>
        <taxon>malvids</taxon>
        <taxon>Malvales</taxon>
        <taxon>Malvaceae</taxon>
        <taxon>Grewioideae</taxon>
        <taxon>Apeibeae</taxon>
        <taxon>Corchorus</taxon>
    </lineage>
</organism>
<feature type="region of interest" description="Disordered" evidence="1">
    <location>
        <begin position="184"/>
        <end position="203"/>
    </location>
</feature>
<keyword evidence="3" id="KW-1185">Reference proteome</keyword>
<dbReference type="AlphaFoldDB" id="A0A1R3HTC6"/>
<protein>
    <submittedName>
        <fullName evidence="2">Uncharacterized protein</fullName>
    </submittedName>
</protein>
<evidence type="ECO:0000256" key="1">
    <source>
        <dbReference type="SAM" id="MobiDB-lite"/>
    </source>
</evidence>
<comment type="caution">
    <text evidence="2">The sequence shown here is derived from an EMBL/GenBank/DDBJ whole genome shotgun (WGS) entry which is preliminary data.</text>
</comment>
<gene>
    <name evidence="2" type="ORF">CCACVL1_17219</name>
</gene>
<feature type="region of interest" description="Disordered" evidence="1">
    <location>
        <begin position="39"/>
        <end position="87"/>
    </location>
</feature>
<evidence type="ECO:0000313" key="2">
    <source>
        <dbReference type="EMBL" id="OMO73572.1"/>
    </source>
</evidence>
<sequence length="270" mass="31091">MVKDKKKPSGLKKLLRCFVPPFSLKRQHHHHHRHYYLTPNNHDQKQASSNSLSQDVISSKQESITPAVDSEAPEDGTTARPNGVERCDSNHLTLSRSLLRARSDEFIENMKLEWQKEFASKQESITPEVEHEAPQDETTALANGVERCDSNHITSSLLRARSDEFIENMKLEWQKSYYEEFTSKQESITPEVEDEAPQDETTASLSEGVIASKQESITPEVECEAPKDENARFLEFIKQTKKFMKLEWQKSEEFEFRDNLPPTPRVVLCV</sequence>
<accession>A0A1R3HTC6</accession>
<dbReference type="Proteomes" id="UP000188268">
    <property type="component" value="Unassembled WGS sequence"/>
</dbReference>
<feature type="compositionally biased region" description="Polar residues" evidence="1">
    <location>
        <begin position="39"/>
        <end position="64"/>
    </location>
</feature>
<evidence type="ECO:0000313" key="3">
    <source>
        <dbReference type="Proteomes" id="UP000188268"/>
    </source>
</evidence>
<reference evidence="2 3" key="1">
    <citation type="submission" date="2013-09" db="EMBL/GenBank/DDBJ databases">
        <title>Corchorus capsularis genome sequencing.</title>
        <authorList>
            <person name="Alam M."/>
            <person name="Haque M.S."/>
            <person name="Islam M.S."/>
            <person name="Emdad E.M."/>
            <person name="Islam M.M."/>
            <person name="Ahmed B."/>
            <person name="Halim A."/>
            <person name="Hossen Q.M.M."/>
            <person name="Hossain M.Z."/>
            <person name="Ahmed R."/>
            <person name="Khan M.M."/>
            <person name="Islam R."/>
            <person name="Rashid M.M."/>
            <person name="Khan S.A."/>
            <person name="Rahman M.S."/>
            <person name="Alam M."/>
        </authorList>
    </citation>
    <scope>NUCLEOTIDE SEQUENCE [LARGE SCALE GENOMIC DNA]</scope>
    <source>
        <strain evidence="3">cv. CVL-1</strain>
        <tissue evidence="2">Whole seedling</tissue>
    </source>
</reference>